<dbReference type="AlphaFoldDB" id="A0A1W5CZK5"/>
<reference evidence="2" key="1">
    <citation type="submission" date="2017-03" db="EMBL/GenBank/DDBJ databases">
        <authorList>
            <person name="Sharma R."/>
            <person name="Thines M."/>
        </authorList>
    </citation>
    <scope>NUCLEOTIDE SEQUENCE [LARGE SCALE GENOMIC DNA]</scope>
</reference>
<dbReference type="Gene3D" id="1.10.630.10">
    <property type="entry name" value="Cytochrome P450"/>
    <property type="match status" value="1"/>
</dbReference>
<proteinExistence type="predicted"/>
<organism evidence="1 2">
    <name type="scientific">Lasallia pustulata</name>
    <dbReference type="NCBI Taxonomy" id="136370"/>
    <lineage>
        <taxon>Eukaryota</taxon>
        <taxon>Fungi</taxon>
        <taxon>Dikarya</taxon>
        <taxon>Ascomycota</taxon>
        <taxon>Pezizomycotina</taxon>
        <taxon>Lecanoromycetes</taxon>
        <taxon>OSLEUM clade</taxon>
        <taxon>Umbilicariomycetidae</taxon>
        <taxon>Umbilicariales</taxon>
        <taxon>Umbilicariaceae</taxon>
        <taxon>Lasallia</taxon>
    </lineage>
</organism>
<evidence type="ECO:0000313" key="2">
    <source>
        <dbReference type="Proteomes" id="UP000192927"/>
    </source>
</evidence>
<dbReference type="EMBL" id="FWEW01001046">
    <property type="protein sequence ID" value="SLM36317.1"/>
    <property type="molecule type" value="Genomic_DNA"/>
</dbReference>
<dbReference type="GO" id="GO:0005506">
    <property type="term" value="F:iron ion binding"/>
    <property type="evidence" value="ECO:0007669"/>
    <property type="project" value="InterPro"/>
</dbReference>
<evidence type="ECO:0000313" key="1">
    <source>
        <dbReference type="EMBL" id="SLM36317.1"/>
    </source>
</evidence>
<dbReference type="GO" id="GO:0020037">
    <property type="term" value="F:heme binding"/>
    <property type="evidence" value="ECO:0007669"/>
    <property type="project" value="InterPro"/>
</dbReference>
<dbReference type="PANTHER" id="PTHR24305">
    <property type="entry name" value="CYTOCHROME P450"/>
    <property type="match status" value="1"/>
</dbReference>
<protein>
    <submittedName>
        <fullName evidence="1">Cytochrome p450</fullName>
    </submittedName>
</protein>
<dbReference type="GO" id="GO:0016705">
    <property type="term" value="F:oxidoreductase activity, acting on paired donors, with incorporation or reduction of molecular oxygen"/>
    <property type="evidence" value="ECO:0007669"/>
    <property type="project" value="InterPro"/>
</dbReference>
<sequence>MVTQVASFTCLASRKWLKTIKQAWSVALALRFAFFILTGCLDQDPKNTDFNSIRWIRSTKSSTTYFHPLAQFPGPRSWSASRLPFIPSLLSGTLVKDIEKLHREYGPILHIAPNEITFAKAGTWADIFSPRPGYLHFPKDPLWWARQPKQPELLLSVPTAEGHARMRKLLTPRFAECALNTQEPVVQKYVCLLLERLRERSAAPNMAGSEEGVVLDIVPWFDYTTFDIFGDLGYGESFNCLESSRFHPWIALLFNSVKVASFVIAARYYPLIDFLLMKCILKSTMTITDGPLSADRGQGATPPQLGG</sequence>
<dbReference type="PANTHER" id="PTHR24305:SF199">
    <property type="entry name" value="P450, PUTATIVE (EUROFUNG)-RELATED"/>
    <property type="match status" value="1"/>
</dbReference>
<dbReference type="GO" id="GO:0004497">
    <property type="term" value="F:monooxygenase activity"/>
    <property type="evidence" value="ECO:0007669"/>
    <property type="project" value="InterPro"/>
</dbReference>
<dbReference type="Proteomes" id="UP000192927">
    <property type="component" value="Unassembled WGS sequence"/>
</dbReference>
<dbReference type="InterPro" id="IPR036396">
    <property type="entry name" value="Cyt_P450_sf"/>
</dbReference>
<dbReference type="InterPro" id="IPR001128">
    <property type="entry name" value="Cyt_P450"/>
</dbReference>
<dbReference type="InterPro" id="IPR050121">
    <property type="entry name" value="Cytochrome_P450_monoxygenase"/>
</dbReference>
<accession>A0A1W5CZK5</accession>
<name>A0A1W5CZK5_9LECA</name>
<keyword evidence="2" id="KW-1185">Reference proteome</keyword>
<dbReference type="SUPFAM" id="SSF48264">
    <property type="entry name" value="Cytochrome P450"/>
    <property type="match status" value="1"/>
</dbReference>
<dbReference type="Pfam" id="PF00067">
    <property type="entry name" value="p450"/>
    <property type="match status" value="1"/>
</dbReference>